<organism evidence="7 8">
    <name type="scientific">Serendipita vermifera MAFF 305830</name>
    <dbReference type="NCBI Taxonomy" id="933852"/>
    <lineage>
        <taxon>Eukaryota</taxon>
        <taxon>Fungi</taxon>
        <taxon>Dikarya</taxon>
        <taxon>Basidiomycota</taxon>
        <taxon>Agaricomycotina</taxon>
        <taxon>Agaricomycetes</taxon>
        <taxon>Sebacinales</taxon>
        <taxon>Serendipitaceae</taxon>
        <taxon>Serendipita</taxon>
    </lineage>
</organism>
<dbReference type="GO" id="GO:0140663">
    <property type="term" value="F:ATP-dependent FeS chaperone activity"/>
    <property type="evidence" value="ECO:0007669"/>
    <property type="project" value="InterPro"/>
</dbReference>
<dbReference type="SUPFAM" id="SSF52540">
    <property type="entry name" value="P-loop containing nucleoside triphosphate hydrolases"/>
    <property type="match status" value="1"/>
</dbReference>
<dbReference type="GO" id="GO:0046872">
    <property type="term" value="F:metal ion binding"/>
    <property type="evidence" value="ECO:0007669"/>
    <property type="project" value="UniProtKB-KW"/>
</dbReference>
<evidence type="ECO:0000256" key="6">
    <source>
        <dbReference type="ARBA" id="ARBA00024036"/>
    </source>
</evidence>
<dbReference type="InterPro" id="IPR033756">
    <property type="entry name" value="YlxH/NBP35"/>
</dbReference>
<evidence type="ECO:0000313" key="8">
    <source>
        <dbReference type="Proteomes" id="UP000054097"/>
    </source>
</evidence>
<sequence>MPRKGNMPVKSRIPQVKRVVAVSSAKGGVGKSTVAANLAMALSMLPSRPKIGLLDLDIFGPSIPRIMGLNDAPEPEINKFDHLIPLQNHGIQCMSMGFLLSRDPKFERKDPATETSPTWRSDTRESAPIVWRGLMVQKATQQLLFEVDWSGGGAVSGGIDVLVVDMPPGTGDVALTLGQLVVVDGAIIVSTAQDVALADVKKGVAMFQKVKVPMLGMLLNMSHYVCPSCTTKHDLFGSSASIENAAQEMGLQVLGKLPLVSQLSSSADRGVPLAL</sequence>
<evidence type="ECO:0000313" key="7">
    <source>
        <dbReference type="EMBL" id="KIM28222.1"/>
    </source>
</evidence>
<keyword evidence="1" id="KW-0479">Metal-binding</keyword>
<dbReference type="CDD" id="cd02037">
    <property type="entry name" value="Mrp_NBP35"/>
    <property type="match status" value="1"/>
</dbReference>
<dbReference type="OrthoDB" id="1741334at2759"/>
<gene>
    <name evidence="7" type="ORF">M408DRAFT_31525</name>
</gene>
<evidence type="ECO:0000256" key="4">
    <source>
        <dbReference type="ARBA" id="ARBA00023004"/>
    </source>
</evidence>
<dbReference type="InterPro" id="IPR019591">
    <property type="entry name" value="Mrp/NBP35_ATP-bd"/>
</dbReference>
<dbReference type="PANTHER" id="PTHR42961">
    <property type="entry name" value="IRON-SULFUR PROTEIN NUBPL"/>
    <property type="match status" value="1"/>
</dbReference>
<dbReference type="InterPro" id="IPR027417">
    <property type="entry name" value="P-loop_NTPase"/>
</dbReference>
<keyword evidence="2" id="KW-0547">Nucleotide-binding</keyword>
<dbReference type="InterPro" id="IPR044304">
    <property type="entry name" value="NUBPL-like"/>
</dbReference>
<evidence type="ECO:0008006" key="9">
    <source>
        <dbReference type="Google" id="ProtNLM"/>
    </source>
</evidence>
<dbReference type="HOGENOM" id="CLU_024839_0_2_1"/>
<accession>A0A0C2XGH3</accession>
<evidence type="ECO:0000256" key="1">
    <source>
        <dbReference type="ARBA" id="ARBA00022723"/>
    </source>
</evidence>
<dbReference type="AlphaFoldDB" id="A0A0C2XGH3"/>
<evidence type="ECO:0000256" key="5">
    <source>
        <dbReference type="ARBA" id="ARBA00023014"/>
    </source>
</evidence>
<dbReference type="GO" id="GO:0005524">
    <property type="term" value="F:ATP binding"/>
    <property type="evidence" value="ECO:0007669"/>
    <property type="project" value="UniProtKB-KW"/>
</dbReference>
<keyword evidence="5" id="KW-0411">Iron-sulfur</keyword>
<dbReference type="GO" id="GO:0051539">
    <property type="term" value="F:4 iron, 4 sulfur cluster binding"/>
    <property type="evidence" value="ECO:0007669"/>
    <property type="project" value="TreeGrafter"/>
</dbReference>
<dbReference type="Gene3D" id="3.40.50.300">
    <property type="entry name" value="P-loop containing nucleotide triphosphate hydrolases"/>
    <property type="match status" value="1"/>
</dbReference>
<dbReference type="GO" id="GO:0032981">
    <property type="term" value="P:mitochondrial respiratory chain complex I assembly"/>
    <property type="evidence" value="ECO:0007669"/>
    <property type="project" value="TreeGrafter"/>
</dbReference>
<dbReference type="HAMAP" id="MF_02040">
    <property type="entry name" value="Mrp_NBP35"/>
    <property type="match status" value="1"/>
</dbReference>
<comment type="similarity">
    <text evidence="6">Belongs to the Mrp/NBP35 ATP-binding proteins family.</text>
</comment>
<protein>
    <recommendedName>
        <fullName evidence="9">CobQ/CobB/MinD/ParA nucleotide binding domain-containing protein</fullName>
    </recommendedName>
</protein>
<dbReference type="Proteomes" id="UP000054097">
    <property type="component" value="Unassembled WGS sequence"/>
</dbReference>
<proteinExistence type="inferred from homology"/>
<reference evidence="8" key="2">
    <citation type="submission" date="2015-01" db="EMBL/GenBank/DDBJ databases">
        <title>Evolutionary Origins and Diversification of the Mycorrhizal Mutualists.</title>
        <authorList>
            <consortium name="DOE Joint Genome Institute"/>
            <consortium name="Mycorrhizal Genomics Consortium"/>
            <person name="Kohler A."/>
            <person name="Kuo A."/>
            <person name="Nagy L.G."/>
            <person name="Floudas D."/>
            <person name="Copeland A."/>
            <person name="Barry K.W."/>
            <person name="Cichocki N."/>
            <person name="Veneault-Fourrey C."/>
            <person name="LaButti K."/>
            <person name="Lindquist E.A."/>
            <person name="Lipzen A."/>
            <person name="Lundell T."/>
            <person name="Morin E."/>
            <person name="Murat C."/>
            <person name="Riley R."/>
            <person name="Ohm R."/>
            <person name="Sun H."/>
            <person name="Tunlid A."/>
            <person name="Henrissat B."/>
            <person name="Grigoriev I.V."/>
            <person name="Hibbett D.S."/>
            <person name="Martin F."/>
        </authorList>
    </citation>
    <scope>NUCLEOTIDE SEQUENCE [LARGE SCALE GENOMIC DNA]</scope>
    <source>
        <strain evidence="8">MAFF 305830</strain>
    </source>
</reference>
<feature type="non-terminal residue" evidence="7">
    <location>
        <position position="275"/>
    </location>
</feature>
<dbReference type="Pfam" id="PF10609">
    <property type="entry name" value="ParA"/>
    <property type="match status" value="2"/>
</dbReference>
<evidence type="ECO:0000256" key="3">
    <source>
        <dbReference type="ARBA" id="ARBA00022840"/>
    </source>
</evidence>
<dbReference type="STRING" id="933852.A0A0C2XGH3"/>
<dbReference type="EMBL" id="KN824294">
    <property type="protein sequence ID" value="KIM28222.1"/>
    <property type="molecule type" value="Genomic_DNA"/>
</dbReference>
<keyword evidence="3" id="KW-0067">ATP-binding</keyword>
<dbReference type="FunFam" id="3.40.50.300:FF:001278">
    <property type="entry name" value="Iron-sulfur cluster carrier protein"/>
    <property type="match status" value="1"/>
</dbReference>
<reference evidence="7 8" key="1">
    <citation type="submission" date="2014-04" db="EMBL/GenBank/DDBJ databases">
        <authorList>
            <consortium name="DOE Joint Genome Institute"/>
            <person name="Kuo A."/>
            <person name="Zuccaro A."/>
            <person name="Kohler A."/>
            <person name="Nagy L.G."/>
            <person name="Floudas D."/>
            <person name="Copeland A."/>
            <person name="Barry K.W."/>
            <person name="Cichocki N."/>
            <person name="Veneault-Fourrey C."/>
            <person name="LaButti K."/>
            <person name="Lindquist E.A."/>
            <person name="Lipzen A."/>
            <person name="Lundell T."/>
            <person name="Morin E."/>
            <person name="Murat C."/>
            <person name="Sun H."/>
            <person name="Tunlid A."/>
            <person name="Henrissat B."/>
            <person name="Grigoriev I.V."/>
            <person name="Hibbett D.S."/>
            <person name="Martin F."/>
            <person name="Nordberg H.P."/>
            <person name="Cantor M.N."/>
            <person name="Hua S.X."/>
        </authorList>
    </citation>
    <scope>NUCLEOTIDE SEQUENCE [LARGE SCALE GENOMIC DNA]</scope>
    <source>
        <strain evidence="7 8">MAFF 305830</strain>
    </source>
</reference>
<dbReference type="PANTHER" id="PTHR42961:SF2">
    <property type="entry name" value="IRON-SULFUR PROTEIN NUBPL"/>
    <property type="match status" value="1"/>
</dbReference>
<name>A0A0C2XGH3_SERVB</name>
<keyword evidence="8" id="KW-1185">Reference proteome</keyword>
<keyword evidence="4" id="KW-0408">Iron</keyword>
<dbReference type="GO" id="GO:0016226">
    <property type="term" value="P:iron-sulfur cluster assembly"/>
    <property type="evidence" value="ECO:0007669"/>
    <property type="project" value="InterPro"/>
</dbReference>
<dbReference type="GO" id="GO:0005739">
    <property type="term" value="C:mitochondrion"/>
    <property type="evidence" value="ECO:0007669"/>
    <property type="project" value="TreeGrafter"/>
</dbReference>
<evidence type="ECO:0000256" key="2">
    <source>
        <dbReference type="ARBA" id="ARBA00022741"/>
    </source>
</evidence>